<dbReference type="AlphaFoldDB" id="A0A5C2RN97"/>
<feature type="compositionally biased region" description="Basic and acidic residues" evidence="1">
    <location>
        <begin position="40"/>
        <end position="49"/>
    </location>
</feature>
<feature type="compositionally biased region" description="Low complexity" evidence="1">
    <location>
        <begin position="50"/>
        <end position="60"/>
    </location>
</feature>
<evidence type="ECO:0000313" key="3">
    <source>
        <dbReference type="Proteomes" id="UP000313359"/>
    </source>
</evidence>
<dbReference type="Proteomes" id="UP000313359">
    <property type="component" value="Unassembled WGS sequence"/>
</dbReference>
<gene>
    <name evidence="2" type="ORF">L227DRAFT_617882</name>
</gene>
<evidence type="ECO:0000256" key="1">
    <source>
        <dbReference type="SAM" id="MobiDB-lite"/>
    </source>
</evidence>
<name>A0A5C2RN97_9APHY</name>
<feature type="region of interest" description="Disordered" evidence="1">
    <location>
        <begin position="24"/>
        <end position="61"/>
    </location>
</feature>
<proteinExistence type="predicted"/>
<reference evidence="2" key="1">
    <citation type="journal article" date="2018" name="Genome Biol. Evol.">
        <title>Genomics and development of Lentinus tigrinus, a white-rot wood-decaying mushroom with dimorphic fruiting bodies.</title>
        <authorList>
            <person name="Wu B."/>
            <person name="Xu Z."/>
            <person name="Knudson A."/>
            <person name="Carlson A."/>
            <person name="Chen N."/>
            <person name="Kovaka S."/>
            <person name="LaButti K."/>
            <person name="Lipzen A."/>
            <person name="Pennachio C."/>
            <person name="Riley R."/>
            <person name="Schakwitz W."/>
            <person name="Umezawa K."/>
            <person name="Ohm R.A."/>
            <person name="Grigoriev I.V."/>
            <person name="Nagy L.G."/>
            <person name="Gibbons J."/>
            <person name="Hibbett D."/>
        </authorList>
    </citation>
    <scope>NUCLEOTIDE SEQUENCE [LARGE SCALE GENOMIC DNA]</scope>
    <source>
        <strain evidence="2">ALCF2SS1-6</strain>
    </source>
</reference>
<organism evidence="2 3">
    <name type="scientific">Lentinus tigrinus ALCF2SS1-6</name>
    <dbReference type="NCBI Taxonomy" id="1328759"/>
    <lineage>
        <taxon>Eukaryota</taxon>
        <taxon>Fungi</taxon>
        <taxon>Dikarya</taxon>
        <taxon>Basidiomycota</taxon>
        <taxon>Agaricomycotina</taxon>
        <taxon>Agaricomycetes</taxon>
        <taxon>Polyporales</taxon>
        <taxon>Polyporaceae</taxon>
        <taxon>Lentinus</taxon>
    </lineage>
</organism>
<sequence length="89" mass="9883">MNDRTRYPYLGHGHDLTRQWTHAAWRRKPSKKATLNSVSERPESGRKASSEASFSSSDTAVPLEGTAISLNDDMMDVAFVKVVGAENYP</sequence>
<keyword evidence="3" id="KW-1185">Reference proteome</keyword>
<dbReference type="EMBL" id="ML122368">
    <property type="protein sequence ID" value="RPD52369.1"/>
    <property type="molecule type" value="Genomic_DNA"/>
</dbReference>
<protein>
    <submittedName>
        <fullName evidence="2">Uncharacterized protein</fullName>
    </submittedName>
</protein>
<evidence type="ECO:0000313" key="2">
    <source>
        <dbReference type="EMBL" id="RPD52369.1"/>
    </source>
</evidence>
<accession>A0A5C2RN97</accession>